<dbReference type="GO" id="GO:0031902">
    <property type="term" value="C:late endosome membrane"/>
    <property type="evidence" value="ECO:0007669"/>
    <property type="project" value="TreeGrafter"/>
</dbReference>
<dbReference type="EMBL" id="CAJNJA010035808">
    <property type="protein sequence ID" value="CAE7711804.1"/>
    <property type="molecule type" value="Genomic_DNA"/>
</dbReference>
<dbReference type="PANTHER" id="PTHR21230:SF26">
    <property type="entry name" value="VESICLE TRANSPORT THROUGH INTERACTION WITH T-SNARES HOMOLOG 1A"/>
    <property type="match status" value="1"/>
</dbReference>
<proteinExistence type="inferred from homology"/>
<dbReference type="GO" id="GO:0012507">
    <property type="term" value="C:ER to Golgi transport vesicle membrane"/>
    <property type="evidence" value="ECO:0007669"/>
    <property type="project" value="TreeGrafter"/>
</dbReference>
<keyword evidence="14" id="KW-1185">Reference proteome</keyword>
<comment type="caution">
    <text evidence="13">The sequence shown here is derived from an EMBL/GenBank/DDBJ whole genome shotgun (WGS) entry which is preliminary data.</text>
</comment>
<keyword evidence="3" id="KW-0813">Transport</keyword>
<evidence type="ECO:0000256" key="6">
    <source>
        <dbReference type="ARBA" id="ARBA00022927"/>
    </source>
</evidence>
<dbReference type="Gene3D" id="1.20.5.110">
    <property type="match status" value="1"/>
</dbReference>
<dbReference type="FunFam" id="1.20.5.110:FF:000002">
    <property type="entry name" value="Vesicle transport through interaction with t-SNAREsB"/>
    <property type="match status" value="1"/>
</dbReference>
<evidence type="ECO:0000256" key="5">
    <source>
        <dbReference type="ARBA" id="ARBA00022837"/>
    </source>
</evidence>
<dbReference type="GO" id="GO:0005484">
    <property type="term" value="F:SNAP receptor activity"/>
    <property type="evidence" value="ECO:0007669"/>
    <property type="project" value="TreeGrafter"/>
</dbReference>
<dbReference type="GO" id="GO:0005789">
    <property type="term" value="C:endoplasmic reticulum membrane"/>
    <property type="evidence" value="ECO:0007669"/>
    <property type="project" value="TreeGrafter"/>
</dbReference>
<dbReference type="GO" id="GO:0031201">
    <property type="term" value="C:SNARE complex"/>
    <property type="evidence" value="ECO:0007669"/>
    <property type="project" value="TreeGrafter"/>
</dbReference>
<dbReference type="GO" id="GO:0006906">
    <property type="term" value="P:vesicle fusion"/>
    <property type="evidence" value="ECO:0007669"/>
    <property type="project" value="TreeGrafter"/>
</dbReference>
<dbReference type="PROSITE" id="PS50222">
    <property type="entry name" value="EF_HAND_2"/>
    <property type="match status" value="1"/>
</dbReference>
<dbReference type="GO" id="GO:0015031">
    <property type="term" value="P:protein transport"/>
    <property type="evidence" value="ECO:0007669"/>
    <property type="project" value="UniProtKB-KW"/>
</dbReference>
<evidence type="ECO:0000256" key="7">
    <source>
        <dbReference type="ARBA" id="ARBA00022989"/>
    </source>
</evidence>
<evidence type="ECO:0000256" key="11">
    <source>
        <dbReference type="SAM" id="Phobius"/>
    </source>
</evidence>
<feature type="domain" description="EF-hand" evidence="12">
    <location>
        <begin position="436"/>
        <end position="471"/>
    </location>
</feature>
<sequence>YDIFELDFISAYRPPANAEALSDELWEDLMVTMYYSEARPQDKIKVLRSISHLIFITCMHMRQMVGYFKDPVAEDPDKDPSEREDPFLAREEAFVTFYLRIIDMHNSKQFLVRFEKQVPETGVNSQEDAAMGAVYSLEWESRGLRDFVFEEELSRLRSRLGYCAAFPFIQPESLSLDGKMPISLRNTKFVLNLGGTENLVASKAGRCATRKYHDQRLCVSMLVDLALREKYGNIRDYSLTNEDSGYPKSTLKDGTTDPMTMGVPRSWADLAKLPSAGIFRCRYVCSPEDRQVEFRKKLAQTYGYMAGNFSPSDVAWWTGLKEAGDDVLDLLEFFISRYNHVDEAFRDIDGGVKEGENANTTSNGELTLREFEAGLKDIGCFKFKGPNEKERIGAVFRYLDPGGEGNVSLQEWQILDQLWKEFVLSIQEFVQFLIFVFGEDLEEAWITLDDDESGELSEDEWNKAVADIGYFGPSRVVFALLDGSDDGNISYDEFKVLEKYLRIGLKSITRAISTAKRSSAMETLDGEMAAQRGQDGRDAALLTSEQKLEEARARINGATRAALETEETGFQVLGELARQREGIERINAHVQATDDNISGARRVLVQMYRRAMAKKIALWCMVLILLVTVIVIIYFMIFKHPKK</sequence>
<evidence type="ECO:0000256" key="4">
    <source>
        <dbReference type="ARBA" id="ARBA00022692"/>
    </source>
</evidence>
<feature type="non-terminal residue" evidence="13">
    <location>
        <position position="1"/>
    </location>
</feature>
<dbReference type="AlphaFoldDB" id="A0A812X2P8"/>
<evidence type="ECO:0000256" key="9">
    <source>
        <dbReference type="ARBA" id="ARBA00023136"/>
    </source>
</evidence>
<evidence type="ECO:0000256" key="10">
    <source>
        <dbReference type="SAM" id="Coils"/>
    </source>
</evidence>
<reference evidence="13" key="1">
    <citation type="submission" date="2021-02" db="EMBL/GenBank/DDBJ databases">
        <authorList>
            <person name="Dougan E. K."/>
            <person name="Rhodes N."/>
            <person name="Thang M."/>
            <person name="Chan C."/>
        </authorList>
    </citation>
    <scope>NUCLEOTIDE SEQUENCE</scope>
</reference>
<dbReference type="InterPro" id="IPR011992">
    <property type="entry name" value="EF-hand-dom_pair"/>
</dbReference>
<evidence type="ECO:0000256" key="3">
    <source>
        <dbReference type="ARBA" id="ARBA00022448"/>
    </source>
</evidence>
<dbReference type="Proteomes" id="UP000601435">
    <property type="component" value="Unassembled WGS sequence"/>
</dbReference>
<evidence type="ECO:0000256" key="2">
    <source>
        <dbReference type="ARBA" id="ARBA00006108"/>
    </source>
</evidence>
<evidence type="ECO:0000313" key="14">
    <source>
        <dbReference type="Proteomes" id="UP000601435"/>
    </source>
</evidence>
<evidence type="ECO:0000259" key="12">
    <source>
        <dbReference type="PROSITE" id="PS50222"/>
    </source>
</evidence>
<dbReference type="PROSITE" id="PS00018">
    <property type="entry name" value="EF_HAND_1"/>
    <property type="match status" value="2"/>
</dbReference>
<keyword evidence="5" id="KW-0106">Calcium</keyword>
<protein>
    <submittedName>
        <fullName evidence="13">Vti1b protein</fullName>
    </submittedName>
</protein>
<dbReference type="InterPro" id="IPR002048">
    <property type="entry name" value="EF_hand_dom"/>
</dbReference>
<dbReference type="GO" id="GO:0005509">
    <property type="term" value="F:calcium ion binding"/>
    <property type="evidence" value="ECO:0007669"/>
    <property type="project" value="InterPro"/>
</dbReference>
<comment type="similarity">
    <text evidence="2">Belongs to the VTI1 family.</text>
</comment>
<dbReference type="SUPFAM" id="SSF58038">
    <property type="entry name" value="SNARE fusion complex"/>
    <property type="match status" value="1"/>
</dbReference>
<keyword evidence="9 11" id="KW-0472">Membrane</keyword>
<feature type="coiled-coil region" evidence="10">
    <location>
        <begin position="541"/>
        <end position="568"/>
    </location>
</feature>
<organism evidence="13 14">
    <name type="scientific">Symbiodinium necroappetens</name>
    <dbReference type="NCBI Taxonomy" id="1628268"/>
    <lineage>
        <taxon>Eukaryota</taxon>
        <taxon>Sar</taxon>
        <taxon>Alveolata</taxon>
        <taxon>Dinophyceae</taxon>
        <taxon>Suessiales</taxon>
        <taxon>Symbiodiniaceae</taxon>
        <taxon>Symbiodinium</taxon>
    </lineage>
</organism>
<dbReference type="SUPFAM" id="SSF47473">
    <property type="entry name" value="EF-hand"/>
    <property type="match status" value="1"/>
</dbReference>
<comment type="subcellular location">
    <subcellularLocation>
        <location evidence="1">Membrane</location>
        <topology evidence="1">Single-pass type IV membrane protein</topology>
    </subcellularLocation>
</comment>
<dbReference type="GO" id="GO:0000149">
    <property type="term" value="F:SNARE binding"/>
    <property type="evidence" value="ECO:0007669"/>
    <property type="project" value="TreeGrafter"/>
</dbReference>
<dbReference type="InterPro" id="IPR018247">
    <property type="entry name" value="EF_Hand_1_Ca_BS"/>
</dbReference>
<evidence type="ECO:0000313" key="13">
    <source>
        <dbReference type="EMBL" id="CAE7711804.1"/>
    </source>
</evidence>
<accession>A0A812X2P8</accession>
<keyword evidence="6" id="KW-0653">Protein transport</keyword>
<dbReference type="OrthoDB" id="440565at2759"/>
<keyword evidence="7 11" id="KW-1133">Transmembrane helix</keyword>
<evidence type="ECO:0000256" key="1">
    <source>
        <dbReference type="ARBA" id="ARBA00004211"/>
    </source>
</evidence>
<dbReference type="Pfam" id="PF12352">
    <property type="entry name" value="V-SNARE_C"/>
    <property type="match status" value="1"/>
</dbReference>
<evidence type="ECO:0000256" key="8">
    <source>
        <dbReference type="ARBA" id="ARBA00023054"/>
    </source>
</evidence>
<name>A0A812X2P8_9DINO</name>
<gene>
    <name evidence="13" type="primary">Vti1b</name>
    <name evidence="13" type="ORF">SNEC2469_LOCUS20535</name>
</gene>
<dbReference type="CDD" id="cd15862">
    <property type="entry name" value="SNARE_Vti1"/>
    <property type="match status" value="1"/>
</dbReference>
<feature type="transmembrane region" description="Helical" evidence="11">
    <location>
        <begin position="616"/>
        <end position="637"/>
    </location>
</feature>
<keyword evidence="8 10" id="KW-0175">Coiled coil</keyword>
<keyword evidence="4 11" id="KW-0812">Transmembrane</keyword>
<dbReference type="GO" id="GO:0005794">
    <property type="term" value="C:Golgi apparatus"/>
    <property type="evidence" value="ECO:0007669"/>
    <property type="project" value="TreeGrafter"/>
</dbReference>
<dbReference type="Gene3D" id="1.10.238.10">
    <property type="entry name" value="EF-hand"/>
    <property type="match status" value="1"/>
</dbReference>
<dbReference type="PANTHER" id="PTHR21230">
    <property type="entry name" value="VESICLE TRANSPORT V-SNARE PROTEIN VTI1-RELATED"/>
    <property type="match status" value="1"/>
</dbReference>